<comment type="caution">
    <text evidence="4">The sequence shown here is derived from an EMBL/GenBank/DDBJ whole genome shotgun (WGS) entry which is preliminary data.</text>
</comment>
<evidence type="ECO:0000313" key="3">
    <source>
        <dbReference type="EMBL" id="CAD6923223.1"/>
    </source>
</evidence>
<dbReference type="Proteomes" id="UP000077671">
    <property type="component" value="Unassembled WGS sequence"/>
</dbReference>
<feature type="region of interest" description="Disordered" evidence="1">
    <location>
        <begin position="701"/>
        <end position="739"/>
    </location>
</feature>
<gene>
    <name evidence="4" type="ORF">A4X03_0g1550</name>
    <name evidence="3" type="ORF">JKIAZH3_G109</name>
</gene>
<dbReference type="Pfam" id="PF00170">
    <property type="entry name" value="bZIP_1"/>
    <property type="match status" value="1"/>
</dbReference>
<evidence type="ECO:0000256" key="1">
    <source>
        <dbReference type="SAM" id="MobiDB-lite"/>
    </source>
</evidence>
<reference evidence="4" key="2">
    <citation type="journal article" date="2019" name="IMA Fungus">
        <title>Genome sequencing and comparison of five Tilletia species to identify candidate genes for the detection of regulated species infecting wheat.</title>
        <authorList>
            <person name="Nguyen H.D.T."/>
            <person name="Sultana T."/>
            <person name="Kesanakurti P."/>
            <person name="Hambleton S."/>
        </authorList>
    </citation>
    <scope>NUCLEOTIDE SEQUENCE</scope>
    <source>
        <strain evidence="4">DAOMC 238032</strain>
    </source>
</reference>
<accession>A0A177VFB4</accession>
<sequence>MTSFMPHPPFDSPASMTQASFEAFINQSPPTLSGPLMADGSHKSNVRGFSPQLPRSYLAAKFEPQQHYGHGQARFPMDYSSSGGSTTTASSHNADSPRDSAASQFSVSPDLSLHDHSQFDGVNSHDRQTSTNGGKLLDFEIDAQRQSSGMTSSGMWGASFEAHNDLASHQLVINTHGSSATSSSFPSDVAANSPVDDASMLHQAHARTNSFGPGALGIENEGGENRQSSWFHQPAKLNAGHQANRSNATSVQPLVLRNAPLSSNLDANRMSYGLGSIHSAPASMQNTFEIQSRMPPQPLPMSAAPIMANFSTNMIGQGPQPWINPSMIPATTQNTPMMTPVRKYSLDQNPSPALLTSAFAPSGSCMPSVLGHPQTNNHMFTPIEANAGAQGFHLLPNSAPANLSSSFVNHQAQNMIASTPTRVNKGLPVAGGNTVSMMAATASSAGDEDTGKTPKTVKRKRKADEGVPTLGISDLYAQAHFDHVEGNVGYVSSASVSTPVRERKPLPKRLPPSAFQKTEAGLPFPIVDTSAKHSTEFIYPDCTGLSKREARLVRNRAAAFLSRQRKREQHEELEVRCHALSRLVWHMYGNMMGNTEVPWDEAALRMGLTLPSSSSSGSGPSAMNGMQQQPQAPQELGLKLREEARTVLTAFEMVVKRKGATIGPLEGELPFEQGPPLGAAAAYVPSQTNGEPRLVNMLAEYGGGGDVEFDTDSDEQLQAQQQQQVQGDSSATPQRRRTR</sequence>
<evidence type="ECO:0000313" key="6">
    <source>
        <dbReference type="Proteomes" id="UP000836402"/>
    </source>
</evidence>
<evidence type="ECO:0000313" key="5">
    <source>
        <dbReference type="Proteomes" id="UP000077671"/>
    </source>
</evidence>
<feature type="region of interest" description="Disordered" evidence="1">
    <location>
        <begin position="70"/>
        <end position="135"/>
    </location>
</feature>
<feature type="region of interest" description="Disordered" evidence="1">
    <location>
        <begin position="26"/>
        <end position="50"/>
    </location>
</feature>
<proteinExistence type="predicted"/>
<name>A0A177VFB4_9BASI</name>
<evidence type="ECO:0000259" key="2">
    <source>
        <dbReference type="Pfam" id="PF00170"/>
    </source>
</evidence>
<feature type="domain" description="BZIP" evidence="2">
    <location>
        <begin position="547"/>
        <end position="581"/>
    </location>
</feature>
<protein>
    <recommendedName>
        <fullName evidence="2">BZIP domain-containing protein</fullName>
    </recommendedName>
</protein>
<dbReference type="EMBL" id="LWDD02000127">
    <property type="protein sequence ID" value="KAE8263618.1"/>
    <property type="molecule type" value="Genomic_DNA"/>
</dbReference>
<dbReference type="Proteomes" id="UP000836402">
    <property type="component" value="Unassembled WGS sequence"/>
</dbReference>
<feature type="compositionally biased region" description="Low complexity" evidence="1">
    <location>
        <begin position="80"/>
        <end position="91"/>
    </location>
</feature>
<dbReference type="EMBL" id="CAJHJG010002788">
    <property type="protein sequence ID" value="CAD6923223.1"/>
    <property type="molecule type" value="Genomic_DNA"/>
</dbReference>
<reference evidence="3" key="3">
    <citation type="submission" date="2020-10" db="EMBL/GenBank/DDBJ databases">
        <authorList>
            <person name="Sedaghatjoo S."/>
        </authorList>
    </citation>
    <scope>NUCLEOTIDE SEQUENCE</scope>
    <source>
        <strain evidence="3">AZH3</strain>
    </source>
</reference>
<feature type="region of interest" description="Disordered" evidence="1">
    <location>
        <begin position="441"/>
        <end position="463"/>
    </location>
</feature>
<organism evidence="4 5">
    <name type="scientific">Tilletia caries</name>
    <name type="common">wheat bunt fungus</name>
    <dbReference type="NCBI Taxonomy" id="13290"/>
    <lineage>
        <taxon>Eukaryota</taxon>
        <taxon>Fungi</taxon>
        <taxon>Dikarya</taxon>
        <taxon>Basidiomycota</taxon>
        <taxon>Ustilaginomycotina</taxon>
        <taxon>Exobasidiomycetes</taxon>
        <taxon>Tilletiales</taxon>
        <taxon>Tilletiaceae</taxon>
        <taxon>Tilletia</taxon>
    </lineage>
</organism>
<dbReference type="InterPro" id="IPR004827">
    <property type="entry name" value="bZIP"/>
</dbReference>
<dbReference type="CDD" id="cd14812">
    <property type="entry name" value="bZIP_u3"/>
    <property type="match status" value="1"/>
</dbReference>
<feature type="compositionally biased region" description="Low complexity" evidence="1">
    <location>
        <begin position="716"/>
        <end position="726"/>
    </location>
</feature>
<keyword evidence="6" id="KW-1185">Reference proteome</keyword>
<evidence type="ECO:0000313" key="4">
    <source>
        <dbReference type="EMBL" id="KAE8263618.1"/>
    </source>
</evidence>
<reference evidence="4" key="1">
    <citation type="submission" date="2016-04" db="EMBL/GenBank/DDBJ databases">
        <authorList>
            <person name="Nguyen H.D."/>
            <person name="Kesanakurti P."/>
            <person name="Cullis J."/>
            <person name="Levesque C.A."/>
            <person name="Hambleton S."/>
        </authorList>
    </citation>
    <scope>NUCLEOTIDE SEQUENCE</scope>
    <source>
        <strain evidence="4">DAOMC 238032</strain>
    </source>
</reference>
<feature type="region of interest" description="Disordered" evidence="1">
    <location>
        <begin position="208"/>
        <end position="228"/>
    </location>
</feature>
<dbReference type="GO" id="GO:0003700">
    <property type="term" value="F:DNA-binding transcription factor activity"/>
    <property type="evidence" value="ECO:0007669"/>
    <property type="project" value="InterPro"/>
</dbReference>
<dbReference type="AlphaFoldDB" id="A0A177VFB4"/>
<dbReference type="SUPFAM" id="SSF57959">
    <property type="entry name" value="Leucine zipper domain"/>
    <property type="match status" value="1"/>
</dbReference>
<feature type="compositionally biased region" description="Basic and acidic residues" evidence="1">
    <location>
        <begin position="112"/>
        <end position="128"/>
    </location>
</feature>
<dbReference type="InterPro" id="IPR046347">
    <property type="entry name" value="bZIP_sf"/>
</dbReference>